<evidence type="ECO:0000313" key="3">
    <source>
        <dbReference type="EMBL" id="KAL3822286.1"/>
    </source>
</evidence>
<organism evidence="3 4">
    <name type="scientific">Cyclostephanos tholiformis</name>
    <dbReference type="NCBI Taxonomy" id="382380"/>
    <lineage>
        <taxon>Eukaryota</taxon>
        <taxon>Sar</taxon>
        <taxon>Stramenopiles</taxon>
        <taxon>Ochrophyta</taxon>
        <taxon>Bacillariophyta</taxon>
        <taxon>Coscinodiscophyceae</taxon>
        <taxon>Thalassiosirophycidae</taxon>
        <taxon>Stephanodiscales</taxon>
        <taxon>Stephanodiscaceae</taxon>
        <taxon>Cyclostephanos</taxon>
    </lineage>
</organism>
<proteinExistence type="predicted"/>
<evidence type="ECO:0000256" key="1">
    <source>
        <dbReference type="SAM" id="MobiDB-lite"/>
    </source>
</evidence>
<reference evidence="3 4" key="1">
    <citation type="submission" date="2024-10" db="EMBL/GenBank/DDBJ databases">
        <title>Updated reference genomes for cyclostephanoid diatoms.</title>
        <authorList>
            <person name="Roberts W.R."/>
            <person name="Alverson A.J."/>
        </authorList>
    </citation>
    <scope>NUCLEOTIDE SEQUENCE [LARGE SCALE GENOMIC DNA]</scope>
    <source>
        <strain evidence="3 4">AJA228-03</strain>
    </source>
</reference>
<sequence>MDSSDNDASRSIMLRRQREAALRRRSYQMPPKSDENCEDGCRSAAPMRRIGSASTIAVEDVMAWEEAKKKERIEARIKEEGIRRAKEAKMRAEALVVEEEERIRRLEFEKYEKHKLDIRRKLEADEMEKAERKLDEEKAEKRRLAEAIAEAERLEREMLERERLAREKLERERLEKERMDRERMENDRLEKERLERDKMTNLERRLAEAEKARMEAERLAERACRMEQLLSMESRSSAPSAPPQTSGSIDLKCNPVSGRATNPDSKNEYPNGNGTRMVHLANFAISDGKTRQATVSDHEVQGRSTQDMTGSNSGYQRYLAAFHQPSSVGYDGISGGESGTHAPSESSEGYSPSDCTPMFQPGPNRPTTAPMTKSPEKKCQKIKRSVSTRSLMFADTVATEEMKTSESFSNDAPRQEGSKLPLEKIQSLQHITSIDSVNLGDPIFMRYFLMKPCPRGLGMIQCYVRRNKGIKNALFPEYRMHLKGSDGKSQTFLMTSKKRGTMSLFTPLLKFHRQNYQLFFH</sequence>
<dbReference type="Proteomes" id="UP001530377">
    <property type="component" value="Unassembled WGS sequence"/>
</dbReference>
<feature type="region of interest" description="Disordered" evidence="1">
    <location>
        <begin position="290"/>
        <end position="312"/>
    </location>
</feature>
<dbReference type="EMBL" id="JALLPB020000070">
    <property type="protein sequence ID" value="KAL3822286.1"/>
    <property type="molecule type" value="Genomic_DNA"/>
</dbReference>
<dbReference type="AlphaFoldDB" id="A0ABD3SCX5"/>
<name>A0ABD3SCX5_9STRA</name>
<evidence type="ECO:0000313" key="4">
    <source>
        <dbReference type="Proteomes" id="UP001530377"/>
    </source>
</evidence>
<feature type="region of interest" description="Disordered" evidence="1">
    <location>
        <begin position="231"/>
        <end position="275"/>
    </location>
</feature>
<protein>
    <recommendedName>
        <fullName evidence="2">Tubby C-terminal domain-containing protein</fullName>
    </recommendedName>
</protein>
<feature type="compositionally biased region" description="Polar residues" evidence="1">
    <location>
        <begin position="231"/>
        <end position="248"/>
    </location>
</feature>
<feature type="region of interest" description="Disordered" evidence="1">
    <location>
        <begin position="21"/>
        <end position="41"/>
    </location>
</feature>
<feature type="region of interest" description="Disordered" evidence="1">
    <location>
        <begin position="329"/>
        <end position="378"/>
    </location>
</feature>
<feature type="compositionally biased region" description="Polar residues" evidence="1">
    <location>
        <begin position="259"/>
        <end position="274"/>
    </location>
</feature>
<feature type="compositionally biased region" description="Basic and acidic residues" evidence="1">
    <location>
        <begin position="32"/>
        <end position="41"/>
    </location>
</feature>
<dbReference type="Gene3D" id="3.20.90.10">
    <property type="entry name" value="Tubby Protein, Chain A"/>
    <property type="match status" value="1"/>
</dbReference>
<feature type="compositionally biased region" description="Polar residues" evidence="1">
    <location>
        <begin position="341"/>
        <end position="354"/>
    </location>
</feature>
<comment type="caution">
    <text evidence="3">The sequence shown here is derived from an EMBL/GenBank/DDBJ whole genome shotgun (WGS) entry which is preliminary data.</text>
</comment>
<evidence type="ECO:0000259" key="2">
    <source>
        <dbReference type="Pfam" id="PF01167"/>
    </source>
</evidence>
<dbReference type="Pfam" id="PF01167">
    <property type="entry name" value="Tub"/>
    <property type="match status" value="1"/>
</dbReference>
<accession>A0ABD3SCX5</accession>
<feature type="domain" description="Tubby C-terminal" evidence="2">
    <location>
        <begin position="449"/>
        <end position="501"/>
    </location>
</feature>
<gene>
    <name evidence="3" type="ORF">ACHAXA_005919</name>
</gene>
<feature type="compositionally biased region" description="Polar residues" evidence="1">
    <location>
        <begin position="302"/>
        <end position="312"/>
    </location>
</feature>
<keyword evidence="4" id="KW-1185">Reference proteome</keyword>
<dbReference type="InterPro" id="IPR025659">
    <property type="entry name" value="Tubby-like_C"/>
</dbReference>
<feature type="region of interest" description="Disordered" evidence="1">
    <location>
        <begin position="165"/>
        <end position="188"/>
    </location>
</feature>
<dbReference type="InterPro" id="IPR000007">
    <property type="entry name" value="Tubby_C"/>
</dbReference>